<dbReference type="NCBIfam" id="TIGR02138">
    <property type="entry name" value="phosphate_pstC"/>
    <property type="match status" value="1"/>
</dbReference>
<comment type="subcellular location">
    <subcellularLocation>
        <location evidence="1 9">Cell membrane</location>
        <topology evidence="1 9">Multi-pass membrane protein</topology>
    </subcellularLocation>
</comment>
<dbReference type="EMBL" id="FQWX01000005">
    <property type="protein sequence ID" value="SHG68059.1"/>
    <property type="molecule type" value="Genomic_DNA"/>
</dbReference>
<feature type="transmembrane region" description="Helical" evidence="9">
    <location>
        <begin position="64"/>
        <end position="97"/>
    </location>
</feature>
<accession>A0A1M5LTU6</accession>
<dbReference type="GO" id="GO:0005886">
    <property type="term" value="C:plasma membrane"/>
    <property type="evidence" value="ECO:0007669"/>
    <property type="project" value="UniProtKB-SubCell"/>
</dbReference>
<dbReference type="PROSITE" id="PS50928">
    <property type="entry name" value="ABC_TM1"/>
    <property type="match status" value="1"/>
</dbReference>
<dbReference type="GO" id="GO:0005315">
    <property type="term" value="F:phosphate transmembrane transporter activity"/>
    <property type="evidence" value="ECO:0007669"/>
    <property type="project" value="InterPro"/>
</dbReference>
<evidence type="ECO:0000313" key="12">
    <source>
        <dbReference type="EMBL" id="SHG68059.1"/>
    </source>
</evidence>
<dbReference type="GO" id="GO:0006817">
    <property type="term" value="P:phosphate ion transport"/>
    <property type="evidence" value="ECO:0007669"/>
    <property type="project" value="UniProtKB-KW"/>
</dbReference>
<feature type="transmembrane region" description="Helical" evidence="9">
    <location>
        <begin position="261"/>
        <end position="282"/>
    </location>
</feature>
<keyword evidence="5 10" id="KW-0592">Phosphate transport</keyword>
<keyword evidence="7 9" id="KW-1133">Transmembrane helix</keyword>
<dbReference type="InterPro" id="IPR011864">
    <property type="entry name" value="Phosphate_PstC"/>
</dbReference>
<keyword evidence="13" id="KW-1185">Reference proteome</keyword>
<evidence type="ECO:0000259" key="11">
    <source>
        <dbReference type="PROSITE" id="PS50928"/>
    </source>
</evidence>
<feature type="transmembrane region" description="Helical" evidence="9">
    <location>
        <begin position="145"/>
        <end position="164"/>
    </location>
</feature>
<dbReference type="RefSeq" id="WP_073124415.1">
    <property type="nucleotide sequence ID" value="NZ_BAABCH010000026.1"/>
</dbReference>
<evidence type="ECO:0000256" key="6">
    <source>
        <dbReference type="ARBA" id="ARBA00022692"/>
    </source>
</evidence>
<feature type="transmembrane region" description="Helical" evidence="9">
    <location>
        <begin position="109"/>
        <end position="133"/>
    </location>
</feature>
<evidence type="ECO:0000256" key="1">
    <source>
        <dbReference type="ARBA" id="ARBA00004651"/>
    </source>
</evidence>
<organism evidence="12 13">
    <name type="scientific">Asaccharospora irregularis DSM 2635</name>
    <dbReference type="NCBI Taxonomy" id="1121321"/>
    <lineage>
        <taxon>Bacteria</taxon>
        <taxon>Bacillati</taxon>
        <taxon>Bacillota</taxon>
        <taxon>Clostridia</taxon>
        <taxon>Peptostreptococcales</taxon>
        <taxon>Peptostreptococcaceae</taxon>
        <taxon>Asaccharospora</taxon>
    </lineage>
</organism>
<evidence type="ECO:0000313" key="13">
    <source>
        <dbReference type="Proteomes" id="UP000243255"/>
    </source>
</evidence>
<evidence type="ECO:0000256" key="5">
    <source>
        <dbReference type="ARBA" id="ARBA00022592"/>
    </source>
</evidence>
<dbReference type="PANTHER" id="PTHR30425:SF1">
    <property type="entry name" value="PHOSPHATE TRANSPORT SYSTEM PERMEASE PROTEIN PSTC"/>
    <property type="match status" value="1"/>
</dbReference>
<keyword evidence="3 9" id="KW-0813">Transport</keyword>
<comment type="similarity">
    <text evidence="2 10">Belongs to the binding-protein-dependent transport system permease family. CysTW subfamily.</text>
</comment>
<name>A0A1M5LTU6_9FIRM</name>
<comment type="function">
    <text evidence="10">Part of the binding-protein-dependent transport system for phosphate; probably responsible for the translocation of the substrate across the membrane.</text>
</comment>
<sequence length="290" mass="31815">MKHKILDKIFENSIKILTILSILILFFVFVFIAKESSPLFENISASRFVLGKGWKPLAKSPTLGIFPVILSTVYISVLSIIISLPIGVGCAVFLSCFATENTRKILKPVLDLLTGIPSVIYGFMGLLIVVKFFEANFKMASGESLLCGAIVLSIMIVPFIISTCDESMLKIRLKYESYSYALGVSKEYMISKIILRNSFRSILASVVLALGRALGETMAVMMVIGNSPMMPKLLGKVQTISGLIALEMGTAEVGSLHYHGLFASGFILMVLILIINSILYIVKKKLLDLE</sequence>
<dbReference type="AlphaFoldDB" id="A0A1M5LTU6"/>
<dbReference type="OrthoDB" id="9785113at2"/>
<dbReference type="Proteomes" id="UP000243255">
    <property type="component" value="Unassembled WGS sequence"/>
</dbReference>
<evidence type="ECO:0000256" key="8">
    <source>
        <dbReference type="ARBA" id="ARBA00023136"/>
    </source>
</evidence>
<reference evidence="13" key="1">
    <citation type="submission" date="2016-11" db="EMBL/GenBank/DDBJ databases">
        <authorList>
            <person name="Varghese N."/>
            <person name="Submissions S."/>
        </authorList>
    </citation>
    <scope>NUCLEOTIDE SEQUENCE [LARGE SCALE GENOMIC DNA]</scope>
    <source>
        <strain evidence="13">DSM 2635</strain>
    </source>
</reference>
<keyword evidence="6 9" id="KW-0812">Transmembrane</keyword>
<evidence type="ECO:0000256" key="7">
    <source>
        <dbReference type="ARBA" id="ARBA00022989"/>
    </source>
</evidence>
<evidence type="ECO:0000256" key="4">
    <source>
        <dbReference type="ARBA" id="ARBA00022475"/>
    </source>
</evidence>
<feature type="transmembrane region" description="Helical" evidence="9">
    <location>
        <begin position="202"/>
        <end position="224"/>
    </location>
</feature>
<dbReference type="STRING" id="1121321.SAMN04488530_10571"/>
<evidence type="ECO:0000256" key="9">
    <source>
        <dbReference type="RuleBase" id="RU363032"/>
    </source>
</evidence>
<dbReference type="CDD" id="cd06261">
    <property type="entry name" value="TM_PBP2"/>
    <property type="match status" value="1"/>
</dbReference>
<feature type="transmembrane region" description="Helical" evidence="9">
    <location>
        <begin position="12"/>
        <end position="33"/>
    </location>
</feature>
<keyword evidence="4 10" id="KW-1003">Cell membrane</keyword>
<protein>
    <recommendedName>
        <fullName evidence="10">Phosphate transport system permease protein</fullName>
    </recommendedName>
</protein>
<evidence type="ECO:0000256" key="2">
    <source>
        <dbReference type="ARBA" id="ARBA00007069"/>
    </source>
</evidence>
<evidence type="ECO:0000256" key="10">
    <source>
        <dbReference type="RuleBase" id="RU363054"/>
    </source>
</evidence>
<feature type="domain" description="ABC transmembrane type-1" evidence="11">
    <location>
        <begin position="69"/>
        <end position="279"/>
    </location>
</feature>
<evidence type="ECO:0000256" key="3">
    <source>
        <dbReference type="ARBA" id="ARBA00022448"/>
    </source>
</evidence>
<proteinExistence type="inferred from homology"/>
<dbReference type="SUPFAM" id="SSF161098">
    <property type="entry name" value="MetI-like"/>
    <property type="match status" value="1"/>
</dbReference>
<dbReference type="InterPro" id="IPR035906">
    <property type="entry name" value="MetI-like_sf"/>
</dbReference>
<keyword evidence="8 9" id="KW-0472">Membrane</keyword>
<dbReference type="InterPro" id="IPR000515">
    <property type="entry name" value="MetI-like"/>
</dbReference>
<dbReference type="Pfam" id="PF00528">
    <property type="entry name" value="BPD_transp_1"/>
    <property type="match status" value="1"/>
</dbReference>
<dbReference type="PANTHER" id="PTHR30425">
    <property type="entry name" value="PHOSPHATE TRANSPORT SYSTEM PERMEASE PROTEIN PST"/>
    <property type="match status" value="1"/>
</dbReference>
<dbReference type="Gene3D" id="1.10.3720.10">
    <property type="entry name" value="MetI-like"/>
    <property type="match status" value="1"/>
</dbReference>
<gene>
    <name evidence="12" type="ORF">SAMN04488530_10571</name>
</gene>
<dbReference type="InterPro" id="IPR051124">
    <property type="entry name" value="Phosphate_Transport_Permease"/>
</dbReference>